<dbReference type="PANTHER" id="PTHR16212:SF4">
    <property type="entry name" value="FOCADHESIN"/>
    <property type="match status" value="1"/>
</dbReference>
<dbReference type="KEGG" id="qsa:O6P43_008923"/>
<dbReference type="Proteomes" id="UP001163823">
    <property type="component" value="Chromosome 4"/>
</dbReference>
<feature type="domain" description="DUF3730" evidence="1">
    <location>
        <begin position="534"/>
        <end position="761"/>
    </location>
</feature>
<gene>
    <name evidence="2" type="ORF">O6P43_008923</name>
</gene>
<dbReference type="SUPFAM" id="SSF48371">
    <property type="entry name" value="ARM repeat"/>
    <property type="match status" value="1"/>
</dbReference>
<dbReference type="InterPro" id="IPR022542">
    <property type="entry name" value="FOCAD/RST1_DUF3730"/>
</dbReference>
<evidence type="ECO:0000313" key="2">
    <source>
        <dbReference type="EMBL" id="KAJ7970795.1"/>
    </source>
</evidence>
<sequence length="1854" mass="206849">MESYSPLLEKTRVPQPSLQKFAVISIFSKLRSAPKYLDSESEPGREAISQCLNSTFPAVVDQSVRELCRLVKDSHMDISRGMLELQSALEGTDPKFVVVFVKALGFLVRFGFQKNNGLWQFSSTETHPFVKVLSSRTEAHSELVTQVLLFMVQNKQLGMVEVCEFLRPLLYFSILRMPFSDSSSSSLAMQLISSMASFCCTFPFESFPVFKLLMRGLKYVPYSNSQEFRKLISFAEIMVDAYIVVIRLLSEKRSQLVTEAQLCGIELLKTILPLLTCVHRHPGGNQPICELSNRLLSVQKDLGLRYIPALSSILLSLFVILVQSELEHEQLSILMLVLFVLKWKHENEYAIDRTKAAPVEELLFIFPAINLMSSPSKSIKGPAAELLVTLEKLLVKVLETWKDEPTLEEGVCYVSSPGSIVLRLLRHLWCQDQGSPSSHFILNFGSNSKSEGKMMHVPRSWTSQLREYCLSIVDRRKSSLPLSQSQESFVTEMPFLLSAVVGVLLMHPSLGATALDSLAALGVMDPKLGVPLLLTILFYSNIFTTKNVISCDMLLKLLGMLPSLASHSAMIPLIVQTILPMLNKDAKPTLYATATRLLCRTWEINDRAFGSLHGVLLPKGLVEFKTERNICISIAASVRDVCCKNPDRGVDLILSVSACIESQDPAVKALGFQSLAHLCEEDVIDFYTAWNVIAKHVGDYYTDPVLAHSICLLLRWGAMDAEAYAETSKGVLQILWGIVTYTHPSHELIWAKARTSALEALTQYEVPHLENNIPDFRKRNLELFFSETNPNVLRAMEDFQVKIIIYEHNTRRRLVKEKRVLRSKIEKLLDVFPQLIFSSGKPSEAGGLPGAALLCISFTPKNPNNLQASKRLRDVHAAYENALVEIAESLQLSRNIFVALITLQSWKSFMRRWMRADIFLFDAKAHSNVLDRTSKAATDILKSMIMKAEEAIPRSAENIALAIGALCLVLPPSAHTIKSAASKFLLDWLLQHEHEHRQWSAAISLGLISSYLHVTDHKLRYQNITALLEVLGGSKSALVKGACGVGLGFACQDLLTRVEAAENSDLEKGKDNVPEAELLGGIVRALSMAICQLTQSSSDILESLCSFSLLHTYETNTSKMSELSYKDCDYLEEDIWGVAGLVFGLASSTSAIYRAGEQEAVLKIKSLFVSWIPHVNALVQSTGAVDESERLLSVGSCIATPIVVAFCQRVELMDDIELEKLVYGYKELISELTSIKKSDILHQSLLMASCIGAGTLLGCILNEGVLSIEVECVKGLLELFRKCYSNPYPPLIHLGGMFGVVNATGAGAGILVDMHLPSSTMQHGYEQKESSYVRGPLLSSSVFQLHLTSLVQEMFLVAQNSDDHQLQHYASWAVSFLRHRIWSNELPIVDNDTNADKANLKSVSQSFAEDNVVMKLSSWLMSLNCTGMSTIAHVETVATVLRCLSRAPRLPSLDWGAVIRRCMKYETQVAKLLPSDSVHKKGTLRVECVQFSLAHAPQFDPLLTFLDELSDLSRFRTLELNLQSCLLIHLSDLMKVYSGSRLEKLFDDVINHLFSVTQFQVCEASQKSLLRVSCWKGLNQSLDEISIDRLDCISHVERCMEALFTLLPTLESSASEVVSQVNSVEEWSEAVKCLEKAPRRWLLDFLQEDPLQRGGWFIEVQKKVHVKVKLVKTGSLPLIELGKLKSDILNSKLQGIWDILIEFVAALQHAEGVVKRQWLVDAVEISCVSRYPSTALQFLGLLSSTCCKYMPILILDQQTVLSDLPVTLTSLLSDSSWEVVAETVSSHLYSSTERIYNWATQTACGNYMPGMQPIDKSEENMAAFLLQVLHHTCVLLKSYLSLDKQLRLTNMVVD</sequence>
<comment type="caution">
    <text evidence="2">The sequence shown here is derived from an EMBL/GenBank/DDBJ whole genome shotgun (WGS) entry which is preliminary data.</text>
</comment>
<name>A0AAD7M922_QUISA</name>
<feature type="domain" description="DUF3730" evidence="1">
    <location>
        <begin position="82"/>
        <end position="362"/>
    </location>
</feature>
<dbReference type="Pfam" id="PF12530">
    <property type="entry name" value="DUF3730"/>
    <property type="match status" value="2"/>
</dbReference>
<evidence type="ECO:0000259" key="1">
    <source>
        <dbReference type="Pfam" id="PF12530"/>
    </source>
</evidence>
<dbReference type="EMBL" id="JARAOO010000004">
    <property type="protein sequence ID" value="KAJ7970795.1"/>
    <property type="molecule type" value="Genomic_DNA"/>
</dbReference>
<dbReference type="GO" id="GO:0060147">
    <property type="term" value="P:regulation of post-transcriptional gene silencing"/>
    <property type="evidence" value="ECO:0007669"/>
    <property type="project" value="InterPro"/>
</dbReference>
<protein>
    <submittedName>
        <fullName evidence="2">Protein RST1</fullName>
    </submittedName>
</protein>
<dbReference type="InterPro" id="IPR045163">
    <property type="entry name" value="Focadhesin/RST1"/>
</dbReference>
<dbReference type="InterPro" id="IPR016024">
    <property type="entry name" value="ARM-type_fold"/>
</dbReference>
<proteinExistence type="predicted"/>
<dbReference type="PANTHER" id="PTHR16212">
    <property type="entry name" value="FOCADHESIN FAMILY MEMBER"/>
    <property type="match status" value="1"/>
</dbReference>
<reference evidence="2" key="1">
    <citation type="journal article" date="2023" name="Science">
        <title>Elucidation of the pathway for biosynthesis of saponin adjuvants from the soapbark tree.</title>
        <authorList>
            <person name="Reed J."/>
            <person name="Orme A."/>
            <person name="El-Demerdash A."/>
            <person name="Owen C."/>
            <person name="Martin L.B.B."/>
            <person name="Misra R.C."/>
            <person name="Kikuchi S."/>
            <person name="Rejzek M."/>
            <person name="Martin A.C."/>
            <person name="Harkess A."/>
            <person name="Leebens-Mack J."/>
            <person name="Louveau T."/>
            <person name="Stephenson M.J."/>
            <person name="Osbourn A."/>
        </authorList>
    </citation>
    <scope>NUCLEOTIDE SEQUENCE</scope>
    <source>
        <strain evidence="2">S10</strain>
    </source>
</reference>
<organism evidence="2 3">
    <name type="scientific">Quillaja saponaria</name>
    <name type="common">Soap bark tree</name>
    <dbReference type="NCBI Taxonomy" id="32244"/>
    <lineage>
        <taxon>Eukaryota</taxon>
        <taxon>Viridiplantae</taxon>
        <taxon>Streptophyta</taxon>
        <taxon>Embryophyta</taxon>
        <taxon>Tracheophyta</taxon>
        <taxon>Spermatophyta</taxon>
        <taxon>Magnoliopsida</taxon>
        <taxon>eudicotyledons</taxon>
        <taxon>Gunneridae</taxon>
        <taxon>Pentapetalae</taxon>
        <taxon>rosids</taxon>
        <taxon>fabids</taxon>
        <taxon>Fabales</taxon>
        <taxon>Quillajaceae</taxon>
        <taxon>Quillaja</taxon>
    </lineage>
</organism>
<keyword evidence="3" id="KW-1185">Reference proteome</keyword>
<accession>A0AAD7M922</accession>
<evidence type="ECO:0000313" key="3">
    <source>
        <dbReference type="Proteomes" id="UP001163823"/>
    </source>
</evidence>